<reference evidence="2" key="1">
    <citation type="journal article" date="2023" name="Hortic. Res.">
        <title>A chromosome-level phased genome enabling allele-level studies in sweet orange: a case study on citrus Huanglongbing tolerance.</title>
        <authorList>
            <person name="Wu B."/>
            <person name="Yu Q."/>
            <person name="Deng Z."/>
            <person name="Duan Y."/>
            <person name="Luo F."/>
            <person name="Gmitter F. Jr."/>
        </authorList>
    </citation>
    <scope>NUCLEOTIDE SEQUENCE [LARGE SCALE GENOMIC DNA]</scope>
    <source>
        <strain evidence="2">cv. Valencia</strain>
    </source>
</reference>
<evidence type="ECO:0000313" key="1">
    <source>
        <dbReference type="EMBL" id="KAH9695347.1"/>
    </source>
</evidence>
<dbReference type="EMBL" id="CM039177">
    <property type="protein sequence ID" value="KAH9695347.1"/>
    <property type="molecule type" value="Genomic_DNA"/>
</dbReference>
<dbReference type="Proteomes" id="UP000829398">
    <property type="component" value="Chromosome 8"/>
</dbReference>
<accession>A0ACB8IE73</accession>
<keyword evidence="2" id="KW-1185">Reference proteome</keyword>
<sequence length="443" mass="49988">MLFYRKLPLLRSPPFSALHGGARQPILSLSSSFHHHQSCYATKTLTRNNKTHINNCDDNNNGDDERRGKWFTLPPFTSTIDGSALGRQLACASKSPTSETTALKWVLQCCPGLPRNLVQKLFRLRQVAAKDSLKLGDRIFLPISIQESPSRKEKCPCTEEEVEFIQSLELYKGGIGIRRSIDELAATCLTYDYSEPPRLVHRLDRDSSGILVMGRTQTSATVLHSIFREKTFSASKEDNDNEKKILQRWYWALVVGTPRCSKGVISAPLGKVVVDNGKSDRITVVNNDQIMSAQHAVTRYQVIKPSCHGYTWLKLSPLTGRKHQLRVHCAEVLGTPIVGDYKYGWQTHRKWKQFHPSDLSKDSNEEIPKEKTLHFGLDLESGSILEKQPRLHLHCKEMTLPNVSQAIQKVQLSSGCDVSKLETLKLVAPLPSHMQRSWDVLNS</sequence>
<proteinExistence type="predicted"/>
<gene>
    <name evidence="1" type="ORF">KPL71_022736</name>
</gene>
<evidence type="ECO:0000313" key="2">
    <source>
        <dbReference type="Proteomes" id="UP000829398"/>
    </source>
</evidence>
<protein>
    <submittedName>
        <fullName evidence="1">RNA pseudouridine synthase 4</fullName>
    </submittedName>
</protein>
<comment type="caution">
    <text evidence="1">The sequence shown here is derived from an EMBL/GenBank/DDBJ whole genome shotgun (WGS) entry which is preliminary data.</text>
</comment>
<name>A0ACB8IE73_CITSI</name>
<organism evidence="1 2">
    <name type="scientific">Citrus sinensis</name>
    <name type="common">Sweet orange</name>
    <name type="synonym">Citrus aurantium var. sinensis</name>
    <dbReference type="NCBI Taxonomy" id="2711"/>
    <lineage>
        <taxon>Eukaryota</taxon>
        <taxon>Viridiplantae</taxon>
        <taxon>Streptophyta</taxon>
        <taxon>Embryophyta</taxon>
        <taxon>Tracheophyta</taxon>
        <taxon>Spermatophyta</taxon>
        <taxon>Magnoliopsida</taxon>
        <taxon>eudicotyledons</taxon>
        <taxon>Gunneridae</taxon>
        <taxon>Pentapetalae</taxon>
        <taxon>rosids</taxon>
        <taxon>malvids</taxon>
        <taxon>Sapindales</taxon>
        <taxon>Rutaceae</taxon>
        <taxon>Aurantioideae</taxon>
        <taxon>Citrus</taxon>
    </lineage>
</organism>